<dbReference type="GO" id="GO:0009311">
    <property type="term" value="P:oligosaccharide metabolic process"/>
    <property type="evidence" value="ECO:0007669"/>
    <property type="project" value="InterPro"/>
</dbReference>
<keyword evidence="2" id="KW-0378">Hydrolase</keyword>
<dbReference type="Gene3D" id="1.50.10.10">
    <property type="match status" value="1"/>
</dbReference>
<feature type="signal peptide" evidence="4">
    <location>
        <begin position="1"/>
        <end position="27"/>
    </location>
</feature>
<dbReference type="InterPro" id="IPR006311">
    <property type="entry name" value="TAT_signal"/>
</dbReference>
<name>A0A1I6BJ70_HYMAR</name>
<dbReference type="InterPro" id="IPR004888">
    <property type="entry name" value="Glycoside_hydrolase_63"/>
</dbReference>
<dbReference type="InterPro" id="IPR008928">
    <property type="entry name" value="6-hairpin_glycosidase_sf"/>
</dbReference>
<dbReference type="EMBL" id="FOXS01000009">
    <property type="protein sequence ID" value="SFQ80973.1"/>
    <property type="molecule type" value="Genomic_DNA"/>
</dbReference>
<dbReference type="PANTHER" id="PTHR10412:SF11">
    <property type="entry name" value="MANNOSYL-OLIGOSACCHARIDE GLUCOSIDASE"/>
    <property type="match status" value="1"/>
</dbReference>
<dbReference type="PROSITE" id="PS51318">
    <property type="entry name" value="TAT"/>
    <property type="match status" value="1"/>
</dbReference>
<evidence type="ECO:0000256" key="4">
    <source>
        <dbReference type="SAM" id="SignalP"/>
    </source>
</evidence>
<dbReference type="GO" id="GO:0004573">
    <property type="term" value="F:Glc3Man9GlcNAc2 oligosaccharide glucosidase activity"/>
    <property type="evidence" value="ECO:0007669"/>
    <property type="project" value="InterPro"/>
</dbReference>
<protein>
    <submittedName>
        <fullName evidence="6">Trehalase</fullName>
    </submittedName>
</protein>
<proteinExistence type="inferred from homology"/>
<comment type="similarity">
    <text evidence="1">Belongs to the glycosyl hydrolase 63 family.</text>
</comment>
<dbReference type="OrthoDB" id="9781878at2"/>
<evidence type="ECO:0000256" key="1">
    <source>
        <dbReference type="ARBA" id="ARBA00010833"/>
    </source>
</evidence>
<dbReference type="PANTHER" id="PTHR10412">
    <property type="entry name" value="MANNOSYL-OLIGOSACCHARIDE GLUCOSIDASE"/>
    <property type="match status" value="1"/>
</dbReference>
<dbReference type="InterPro" id="IPR012341">
    <property type="entry name" value="6hp_glycosidase-like_sf"/>
</dbReference>
<keyword evidence="7" id="KW-1185">Reference proteome</keyword>
<evidence type="ECO:0000259" key="5">
    <source>
        <dbReference type="Pfam" id="PF22422"/>
    </source>
</evidence>
<reference evidence="7" key="1">
    <citation type="submission" date="2016-10" db="EMBL/GenBank/DDBJ databases">
        <authorList>
            <person name="Varghese N."/>
            <person name="Submissions S."/>
        </authorList>
    </citation>
    <scope>NUCLEOTIDE SEQUENCE [LARGE SCALE GENOMIC DNA]</scope>
    <source>
        <strain evidence="7">OR362-8,ATCC BAA-1266,JCM 13504</strain>
    </source>
</reference>
<gene>
    <name evidence="6" type="ORF">SAMN04515668_4602</name>
</gene>
<keyword evidence="3" id="KW-0326">Glycosidase</keyword>
<dbReference type="InterPro" id="IPR054491">
    <property type="entry name" value="MGH1-like_GH"/>
</dbReference>
<dbReference type="AlphaFoldDB" id="A0A1I6BJ70"/>
<dbReference type="SUPFAM" id="SSF48208">
    <property type="entry name" value="Six-hairpin glycosidases"/>
    <property type="match status" value="1"/>
</dbReference>
<dbReference type="GO" id="GO:0006487">
    <property type="term" value="P:protein N-linked glycosylation"/>
    <property type="evidence" value="ECO:0007669"/>
    <property type="project" value="TreeGrafter"/>
</dbReference>
<sequence length="448" mass="50617">MSQRRTFLKSAGAAGLTALLSPLDACSAAPAAAETSAAAGSKPFVVSPELAQRMYDKALSIAKSKIRGGEKEPFFKKPYLDEAFSPNIFYWDTCFMACYAKYHQQELPIAQALDNFYRVQDEDGYIGREYTENGQPFWEKHHPVSINPPLLAFAELELHSQQPDVERLRRVYPNLKRHFDFLQRTYRGDDNLYFGDTLGMGMDNIPRYPAGWKDDGKGLPVKNLFPKIFQYRGTNASWNIQGRLVDFSSQMAFFALNLKRIAQLTSQAADVPAYEQAHAAIKQALNEHCWSEADGFYFDLGYGQPIRRFHVGMYWALLAECVPANRLNKFVAHLTDPKKFGRPVPVPSLAADEPEYKAYGDYWLGGVWAPTTYMVLRGLQHVGKAELAQQLAQRFYGVVAQVFQSSGTFWENYAPEFASYGNPAKPDFCGWTAIVPIAIWREFIKAKA</sequence>
<keyword evidence="4" id="KW-0732">Signal</keyword>
<dbReference type="RefSeq" id="WP_092678644.1">
    <property type="nucleotide sequence ID" value="NZ_FOXS01000009.1"/>
</dbReference>
<evidence type="ECO:0000313" key="6">
    <source>
        <dbReference type="EMBL" id="SFQ80973.1"/>
    </source>
</evidence>
<feature type="chain" id="PRO_5011601711" evidence="4">
    <location>
        <begin position="28"/>
        <end position="448"/>
    </location>
</feature>
<dbReference type="STRING" id="1227077.SAMN04515668_4602"/>
<feature type="domain" description="Mannosylglycerate hydrolase MGH1-like glycoside hydrolase" evidence="5">
    <location>
        <begin position="86"/>
        <end position="416"/>
    </location>
</feature>
<dbReference type="Proteomes" id="UP000199029">
    <property type="component" value="Unassembled WGS sequence"/>
</dbReference>
<evidence type="ECO:0000256" key="2">
    <source>
        <dbReference type="ARBA" id="ARBA00022801"/>
    </source>
</evidence>
<evidence type="ECO:0000256" key="3">
    <source>
        <dbReference type="ARBA" id="ARBA00023295"/>
    </source>
</evidence>
<evidence type="ECO:0000313" key="7">
    <source>
        <dbReference type="Proteomes" id="UP000199029"/>
    </source>
</evidence>
<dbReference type="Pfam" id="PF22422">
    <property type="entry name" value="MGH1-like_GH"/>
    <property type="match status" value="1"/>
</dbReference>
<accession>A0A1I6BJ70</accession>
<organism evidence="6 7">
    <name type="scientific">Hymenobacter arizonensis</name>
    <name type="common">Siccationidurans arizonensis</name>
    <dbReference type="NCBI Taxonomy" id="1227077"/>
    <lineage>
        <taxon>Bacteria</taxon>
        <taxon>Pseudomonadati</taxon>
        <taxon>Bacteroidota</taxon>
        <taxon>Cytophagia</taxon>
        <taxon>Cytophagales</taxon>
        <taxon>Hymenobacteraceae</taxon>
        <taxon>Hymenobacter</taxon>
    </lineage>
</organism>